<dbReference type="GO" id="GO:0005829">
    <property type="term" value="C:cytosol"/>
    <property type="evidence" value="ECO:0007669"/>
    <property type="project" value="TreeGrafter"/>
</dbReference>
<comment type="caution">
    <text evidence="4">The sequence shown here is derived from an EMBL/GenBank/DDBJ whole genome shotgun (WGS) entry which is preliminary data.</text>
</comment>
<dbReference type="HAMAP" id="MF_00023">
    <property type="entry name" value="SmpB"/>
    <property type="match status" value="1"/>
</dbReference>
<dbReference type="PROSITE" id="PS01317">
    <property type="entry name" value="SSRP"/>
    <property type="match status" value="1"/>
</dbReference>
<accession>A0A7C1JSG9</accession>
<evidence type="ECO:0000256" key="1">
    <source>
        <dbReference type="ARBA" id="ARBA00022490"/>
    </source>
</evidence>
<dbReference type="OMA" id="WTNHSAR"/>
<dbReference type="InterPro" id="IPR020081">
    <property type="entry name" value="SsrA-bd_prot_CS"/>
</dbReference>
<protein>
    <recommendedName>
        <fullName evidence="3">SsrA-binding protein</fullName>
    </recommendedName>
    <alternativeName>
        <fullName evidence="3">Small protein B</fullName>
    </alternativeName>
</protein>
<dbReference type="Pfam" id="PF01668">
    <property type="entry name" value="SmpB"/>
    <property type="match status" value="1"/>
</dbReference>
<evidence type="ECO:0000256" key="2">
    <source>
        <dbReference type="ARBA" id="ARBA00022884"/>
    </source>
</evidence>
<dbReference type="AlphaFoldDB" id="A0A7C1JSG9"/>
<dbReference type="SUPFAM" id="SSF74982">
    <property type="entry name" value="Small protein B (SmpB)"/>
    <property type="match status" value="1"/>
</dbReference>
<dbReference type="GO" id="GO:0070929">
    <property type="term" value="P:trans-translation"/>
    <property type="evidence" value="ECO:0007669"/>
    <property type="project" value="UniProtKB-UniRule"/>
</dbReference>
<dbReference type="GO" id="GO:0003723">
    <property type="term" value="F:RNA binding"/>
    <property type="evidence" value="ECO:0007669"/>
    <property type="project" value="UniProtKB-UniRule"/>
</dbReference>
<dbReference type="InterPro" id="IPR000037">
    <property type="entry name" value="SsrA-bd_prot"/>
</dbReference>
<dbReference type="PANTHER" id="PTHR30308:SF2">
    <property type="entry name" value="SSRA-BINDING PROTEIN"/>
    <property type="match status" value="1"/>
</dbReference>
<dbReference type="EMBL" id="DSMG01000077">
    <property type="protein sequence ID" value="HDX31207.1"/>
    <property type="molecule type" value="Genomic_DNA"/>
</dbReference>
<comment type="subcellular location">
    <subcellularLocation>
        <location evidence="3">Cytoplasm</location>
    </subcellularLocation>
    <text evidence="3">The tmRNA-SmpB complex associates with stalled 70S ribosomes.</text>
</comment>
<dbReference type="CDD" id="cd09294">
    <property type="entry name" value="SmpB"/>
    <property type="match status" value="1"/>
</dbReference>
<proteinExistence type="inferred from homology"/>
<evidence type="ECO:0000256" key="3">
    <source>
        <dbReference type="HAMAP-Rule" id="MF_00023"/>
    </source>
</evidence>
<comment type="function">
    <text evidence="3">Required for rescue of stalled ribosomes mediated by trans-translation. Binds to transfer-messenger RNA (tmRNA), required for stable association of tmRNA with ribosomes. tmRNA and SmpB together mimic tRNA shape, replacing the anticodon stem-loop with SmpB. tmRNA is encoded by the ssrA gene; the 2 termini fold to resemble tRNA(Ala) and it encodes a 'tag peptide', a short internal open reading frame. During trans-translation Ala-aminoacylated tmRNA acts like a tRNA, entering the A-site of stalled ribosomes, displacing the stalled mRNA. The ribosome then switches to translate the ORF on the tmRNA; the nascent peptide is terminated with the 'tag peptide' encoded by the tmRNA and targeted for degradation. The ribosome is freed to recommence translation, which seems to be the essential function of trans-translation.</text>
</comment>
<dbReference type="NCBIfam" id="NF003843">
    <property type="entry name" value="PRK05422.1"/>
    <property type="match status" value="1"/>
</dbReference>
<comment type="similarity">
    <text evidence="3">Belongs to the SmpB family.</text>
</comment>
<dbReference type="GO" id="GO:0070930">
    <property type="term" value="P:trans-translation-dependent protein tagging"/>
    <property type="evidence" value="ECO:0007669"/>
    <property type="project" value="TreeGrafter"/>
</dbReference>
<dbReference type="InterPro" id="IPR023620">
    <property type="entry name" value="SmpB"/>
</dbReference>
<name>A0A7C1JSG9_9CHLR</name>
<organism evidence="4">
    <name type="scientific">Caldilinea aerophila</name>
    <dbReference type="NCBI Taxonomy" id="133453"/>
    <lineage>
        <taxon>Bacteria</taxon>
        <taxon>Bacillati</taxon>
        <taxon>Chloroflexota</taxon>
        <taxon>Caldilineae</taxon>
        <taxon>Caldilineales</taxon>
        <taxon>Caldilineaceae</taxon>
        <taxon>Caldilinea</taxon>
    </lineage>
</organism>
<dbReference type="Gene3D" id="2.40.280.10">
    <property type="match status" value="1"/>
</dbReference>
<evidence type="ECO:0000313" key="4">
    <source>
        <dbReference type="EMBL" id="HDX31207.1"/>
    </source>
</evidence>
<dbReference type="NCBIfam" id="TIGR00086">
    <property type="entry name" value="smpB"/>
    <property type="match status" value="1"/>
</dbReference>
<keyword evidence="1 3" id="KW-0963">Cytoplasm</keyword>
<sequence length="159" mass="18525">MAKVKEAAHGPRTVATNRKARHEYFIEETYEAGIVLTGTEIKSVRAGKVSLQEGFVLIKNGEAWLINVHIAQYEQGNRFNHEERRDRKLLLKRREIQELYGAATRRGYTIVPLRMYINERGLAKVEIGLARGKQLHDKRETIAKRESERNLRRMLKGEW</sequence>
<gene>
    <name evidence="3 4" type="primary">smpB</name>
    <name evidence="4" type="ORF">ENQ20_06885</name>
</gene>
<keyword evidence="2 3" id="KW-0694">RNA-binding</keyword>
<reference evidence="4" key="1">
    <citation type="journal article" date="2020" name="mSystems">
        <title>Genome- and Community-Level Interaction Insights into Carbon Utilization and Element Cycling Functions of Hydrothermarchaeota in Hydrothermal Sediment.</title>
        <authorList>
            <person name="Zhou Z."/>
            <person name="Liu Y."/>
            <person name="Xu W."/>
            <person name="Pan J."/>
            <person name="Luo Z.H."/>
            <person name="Li M."/>
        </authorList>
    </citation>
    <scope>NUCLEOTIDE SEQUENCE [LARGE SCALE GENOMIC DNA]</scope>
    <source>
        <strain evidence="4">SpSt-289</strain>
    </source>
</reference>
<dbReference type="PANTHER" id="PTHR30308">
    <property type="entry name" value="TMRNA-BINDING COMPONENT OF TRANS-TRANSLATION TAGGING COMPLEX"/>
    <property type="match status" value="1"/>
</dbReference>